<evidence type="ECO:0008006" key="7">
    <source>
        <dbReference type="Google" id="ProtNLM"/>
    </source>
</evidence>
<dbReference type="InterPro" id="IPR031352">
    <property type="entry name" value="SesA"/>
</dbReference>
<feature type="non-terminal residue" evidence="5">
    <location>
        <position position="728"/>
    </location>
</feature>
<dbReference type="AlphaFoldDB" id="A0A2V1DYG7"/>
<evidence type="ECO:0000256" key="1">
    <source>
        <dbReference type="ARBA" id="ARBA00022737"/>
    </source>
</evidence>
<evidence type="ECO:0000313" key="5">
    <source>
        <dbReference type="EMBL" id="PVI03076.1"/>
    </source>
</evidence>
<dbReference type="InterPro" id="IPR027417">
    <property type="entry name" value="P-loop_NTPase"/>
</dbReference>
<dbReference type="SUPFAM" id="SSF52540">
    <property type="entry name" value="P-loop containing nucleoside triphosphate hydrolases"/>
    <property type="match status" value="1"/>
</dbReference>
<dbReference type="EMBL" id="KZ805335">
    <property type="protein sequence ID" value="PVI03076.1"/>
    <property type="molecule type" value="Genomic_DNA"/>
</dbReference>
<evidence type="ECO:0000259" key="2">
    <source>
        <dbReference type="Pfam" id="PF17107"/>
    </source>
</evidence>
<dbReference type="InterPro" id="IPR056884">
    <property type="entry name" value="NPHP3-like_N"/>
</dbReference>
<dbReference type="Pfam" id="PF25053">
    <property type="entry name" value="DUF7791"/>
    <property type="match status" value="1"/>
</dbReference>
<dbReference type="Gene3D" id="3.40.50.300">
    <property type="entry name" value="P-loop containing nucleotide triphosphate hydrolases"/>
    <property type="match status" value="1"/>
</dbReference>
<name>A0A2V1DYG7_9PLEO</name>
<dbReference type="Pfam" id="PF17107">
    <property type="entry name" value="SesA"/>
    <property type="match status" value="1"/>
</dbReference>
<keyword evidence="6" id="KW-1185">Reference proteome</keyword>
<dbReference type="PANTHER" id="PTHR10039:SF5">
    <property type="entry name" value="NACHT DOMAIN-CONTAINING PROTEIN"/>
    <property type="match status" value="1"/>
</dbReference>
<proteinExistence type="predicted"/>
<evidence type="ECO:0000259" key="3">
    <source>
        <dbReference type="Pfam" id="PF24883"/>
    </source>
</evidence>
<dbReference type="InterPro" id="IPR056693">
    <property type="entry name" value="DUF7791"/>
</dbReference>
<evidence type="ECO:0000259" key="4">
    <source>
        <dbReference type="Pfam" id="PF25053"/>
    </source>
</evidence>
<feature type="domain" description="NACHT-NTPase and P-loop NTPases N-terminal" evidence="2">
    <location>
        <begin position="12"/>
        <end position="141"/>
    </location>
</feature>
<keyword evidence="1" id="KW-0677">Repeat</keyword>
<dbReference type="PANTHER" id="PTHR10039">
    <property type="entry name" value="AMELOGENIN"/>
    <property type="match status" value="1"/>
</dbReference>
<protein>
    <recommendedName>
        <fullName evidence="7">NACHT domain-containing protein</fullName>
    </recommendedName>
</protein>
<dbReference type="STRING" id="97972.A0A2V1DYG7"/>
<dbReference type="Proteomes" id="UP000244855">
    <property type="component" value="Unassembled WGS sequence"/>
</dbReference>
<accession>A0A2V1DYG7</accession>
<evidence type="ECO:0000313" key="6">
    <source>
        <dbReference type="Proteomes" id="UP000244855"/>
    </source>
</evidence>
<organism evidence="5 6">
    <name type="scientific">Periconia macrospinosa</name>
    <dbReference type="NCBI Taxonomy" id="97972"/>
    <lineage>
        <taxon>Eukaryota</taxon>
        <taxon>Fungi</taxon>
        <taxon>Dikarya</taxon>
        <taxon>Ascomycota</taxon>
        <taxon>Pezizomycotina</taxon>
        <taxon>Dothideomycetes</taxon>
        <taxon>Pleosporomycetidae</taxon>
        <taxon>Pleosporales</taxon>
        <taxon>Massarineae</taxon>
        <taxon>Periconiaceae</taxon>
        <taxon>Periconia</taxon>
    </lineage>
</organism>
<gene>
    <name evidence="5" type="ORF">DM02DRAFT_698828</name>
</gene>
<feature type="domain" description="Nephrocystin 3-like N-terminal" evidence="3">
    <location>
        <begin position="338"/>
        <end position="515"/>
    </location>
</feature>
<reference evidence="5 6" key="1">
    <citation type="journal article" date="2018" name="Sci. Rep.">
        <title>Comparative genomics provides insights into the lifestyle and reveals functional heterogeneity of dark septate endophytic fungi.</title>
        <authorList>
            <person name="Knapp D.G."/>
            <person name="Nemeth J.B."/>
            <person name="Barry K."/>
            <person name="Hainaut M."/>
            <person name="Henrissat B."/>
            <person name="Johnson J."/>
            <person name="Kuo A."/>
            <person name="Lim J.H.P."/>
            <person name="Lipzen A."/>
            <person name="Nolan M."/>
            <person name="Ohm R.A."/>
            <person name="Tamas L."/>
            <person name="Grigoriev I.V."/>
            <person name="Spatafora J.W."/>
            <person name="Nagy L.G."/>
            <person name="Kovacs G.M."/>
        </authorList>
    </citation>
    <scope>NUCLEOTIDE SEQUENCE [LARGE SCALE GENOMIC DNA]</scope>
    <source>
        <strain evidence="5 6">DSE2036</strain>
    </source>
</reference>
<dbReference type="OrthoDB" id="443402at2759"/>
<feature type="domain" description="DUF7791" evidence="4">
    <location>
        <begin position="625"/>
        <end position="728"/>
    </location>
</feature>
<feature type="non-terminal residue" evidence="5">
    <location>
        <position position="1"/>
    </location>
</feature>
<dbReference type="Pfam" id="PF24883">
    <property type="entry name" value="NPHP3_N"/>
    <property type="match status" value="1"/>
</dbReference>
<sequence length="728" mass="83030">VDPFSALSLAGNIVQFLDFGQKLLSKGKEIYKSAEGTTTTHIELELIYDDLWAVSDKLAARAPPSPANYSSDNLTDYRLSIVDDQISQLATSCQTLAQELLSIVRELRVDPGSKHRKWESFRQAMKSLGKKSQIEALQQRLNAFRDEMTIRLVAVLGDQQSLVLQEIQKLSNENIRLDLNSKDRLQDLTKHIDEVHDMIFGRLEGVIANIEREKLVKATSVESDRLAETSIKGNDETTDGFVTPDMVFDKLTKADIINGDRLAKNTNIQRDKSAGSSSIHRDKFTKTTPIDLNELAKKIHDLAVRCREISKEQRILSSLHYPYMYTRMSNVVKAHFETFDWIFEPDCDVGFVQWLERNDGIYWISGKPGSGKSTLMKYLYSHPRTQAALKKWAGETELVTASFFFWSIGTQMQKTQEGLLRSLLLSILKQNHSLIPVACPALWALKDHETFPEDLWTLDQLQITMGAIVEQKQATSKFCFFIDGLDEYAGHPADLFEVLYSLSQSRFVKICASSRPWNVFEDAYGESASTKLYLEQLTRGDIELFVRSKLVGPTRLATLALEDVGFNALVDEIVARAQGVFLWVYLVMLSLCDGLINGDDVRLLQDRLNLIPSDLETFFRLILDSVDVVYKVKMAETFQVIMESSEPLTLITLSFLDQRDLEARLRDPVSAMDNYDIFDRHNKTRRRINGRYKGLLEITHVPSATDYFGYRVDFFHRTVRDFIRSDDI</sequence>